<dbReference type="CDD" id="cd09918">
    <property type="entry name" value="SH2_Nterm_SPT6_like"/>
    <property type="match status" value="1"/>
</dbReference>
<evidence type="ECO:0000259" key="3">
    <source>
        <dbReference type="PROSITE" id="PS50126"/>
    </source>
</evidence>
<dbReference type="InterPro" id="IPR032706">
    <property type="entry name" value="Spt6_HHH"/>
</dbReference>
<dbReference type="InterPro" id="IPR017072">
    <property type="entry name" value="TF_Spt6"/>
</dbReference>
<dbReference type="InterPro" id="IPR035018">
    <property type="entry name" value="Spt6_SH2_C"/>
</dbReference>
<protein>
    <submittedName>
        <fullName evidence="5">Transcription elongation factor SPT6</fullName>
    </submittedName>
</protein>
<dbReference type="GO" id="GO:0003676">
    <property type="term" value="F:nucleic acid binding"/>
    <property type="evidence" value="ECO:0007669"/>
    <property type="project" value="InterPro"/>
</dbReference>
<dbReference type="PANTHER" id="PTHR10145:SF6">
    <property type="entry name" value="TRANSCRIPTION ELONGATION FACTOR SPT6"/>
    <property type="match status" value="1"/>
</dbReference>
<keyword evidence="4" id="KW-1185">Reference proteome</keyword>
<dbReference type="InterPro" id="IPR000980">
    <property type="entry name" value="SH2"/>
</dbReference>
<dbReference type="PROSITE" id="PS50126">
    <property type="entry name" value="S1"/>
    <property type="match status" value="1"/>
</dbReference>
<keyword evidence="1" id="KW-0727">SH2 domain</keyword>
<dbReference type="CDD" id="cd00164">
    <property type="entry name" value="S1_like"/>
    <property type="match status" value="1"/>
</dbReference>
<dbReference type="FunFam" id="1.10.150.850:FF:000001">
    <property type="entry name" value="Transcription elongation factor spt6"/>
    <property type="match status" value="1"/>
</dbReference>
<name>A0A915KWK7_ROMCU</name>
<dbReference type="Pfam" id="PF14633">
    <property type="entry name" value="SH2_2"/>
    <property type="match status" value="1"/>
</dbReference>
<evidence type="ECO:0000313" key="5">
    <source>
        <dbReference type="WBParaSite" id="nRc.2.0.1.t43332-RA"/>
    </source>
</evidence>
<dbReference type="Pfam" id="PF14635">
    <property type="entry name" value="HHH_7"/>
    <property type="match status" value="1"/>
</dbReference>
<sequence length="587" mass="67517">VNEVGVDVNRCLEHPHTSSALQFVCGLGPRKAAYLLKILRQSDNLLENRTKLVTVCQMGPKVFMNCAGFIKIDTSRVAEKTDAYVEVLDGTRVHPETYEWARKMAVDALEYDDTTEDANPTSALEEILESPEKLRDLDLDAFAEELKRQGFGDKNITLYDIRAELTNRYKDMRSSYESPDNTTLFRMLTKETDYGLKQGKLVIGRVTGIVYKKPKNDDEVMEPKRDAKTGMWQCSVCSSNTFAELSDVWQHFDQNQCPGAAIGVRVKLENGVSGFIPNRNLSDKPVEHPANRVQVGMPIYCRIMSFDANRFSVNLSCTSSILRDASGQFKPALDDYFDRDAERLDAKKEKNCVEKKQKQQYVKRVIAHPCFQNCSYKEAESFLESRDQGEVVIRPSSKGENHLTVTWKVTDGIYQHIDVIESHKDNAFSLGRTLQIGEETFEDLDEIIARHIEPMASYAREIINYKYYHALDDSFKRREEVERILFDEKRKNPSRISYTFTASRELPGKFMLSYLPRNKTRHEFVTVVPNGLRFRLIVHRNLNSLLTWFKQHFRDPIPGATPVTATPMDQASSARLYDVRELKWNWH</sequence>
<dbReference type="Gene3D" id="2.40.50.140">
    <property type="entry name" value="Nucleic acid-binding proteins"/>
    <property type="match status" value="1"/>
</dbReference>
<accession>A0A915KWK7</accession>
<dbReference type="Gene3D" id="3.30.505.10">
    <property type="entry name" value="SH2 domain"/>
    <property type="match status" value="2"/>
</dbReference>
<dbReference type="InterPro" id="IPR010994">
    <property type="entry name" value="RuvA_2-like"/>
</dbReference>
<dbReference type="GO" id="GO:0031491">
    <property type="term" value="F:nucleosome binding"/>
    <property type="evidence" value="ECO:0007669"/>
    <property type="project" value="TreeGrafter"/>
</dbReference>
<evidence type="ECO:0000313" key="4">
    <source>
        <dbReference type="Proteomes" id="UP000887565"/>
    </source>
</evidence>
<dbReference type="FunFam" id="1.10.10.2740:FF:000001">
    <property type="entry name" value="Transcription elongation factor spt6"/>
    <property type="match status" value="1"/>
</dbReference>
<dbReference type="PROSITE" id="PS50001">
    <property type="entry name" value="SH2"/>
    <property type="match status" value="1"/>
</dbReference>
<dbReference type="Gene3D" id="1.10.10.2740">
    <property type="entry name" value="Spt6, Death-like domain"/>
    <property type="match status" value="1"/>
</dbReference>
<dbReference type="SUPFAM" id="SSF47781">
    <property type="entry name" value="RuvA domain 2-like"/>
    <property type="match status" value="2"/>
</dbReference>
<dbReference type="AlphaFoldDB" id="A0A915KWK7"/>
<dbReference type="SMART" id="SM00252">
    <property type="entry name" value="SH2"/>
    <property type="match status" value="1"/>
</dbReference>
<evidence type="ECO:0000256" key="1">
    <source>
        <dbReference type="PROSITE-ProRule" id="PRU00191"/>
    </source>
</evidence>
<dbReference type="CDD" id="cd09928">
    <property type="entry name" value="SH2_Cterm_SPT6_like"/>
    <property type="match status" value="1"/>
</dbReference>
<dbReference type="Gene3D" id="1.10.150.850">
    <property type="entry name" value="Spt6, helix-hairpin-helix domain"/>
    <property type="match status" value="1"/>
</dbReference>
<dbReference type="InterPro" id="IPR003029">
    <property type="entry name" value="S1_domain"/>
</dbReference>
<dbReference type="GO" id="GO:0034728">
    <property type="term" value="P:nucleosome organization"/>
    <property type="evidence" value="ECO:0007669"/>
    <property type="project" value="TreeGrafter"/>
</dbReference>
<reference evidence="5" key="1">
    <citation type="submission" date="2022-11" db="UniProtKB">
        <authorList>
            <consortium name="WormBaseParasite"/>
        </authorList>
    </citation>
    <scope>IDENTIFICATION</scope>
</reference>
<dbReference type="GO" id="GO:0008023">
    <property type="term" value="C:transcription elongation factor complex"/>
    <property type="evidence" value="ECO:0007669"/>
    <property type="project" value="TreeGrafter"/>
</dbReference>
<dbReference type="InterPro" id="IPR012340">
    <property type="entry name" value="NA-bd_OB-fold"/>
</dbReference>
<dbReference type="WBParaSite" id="nRc.2.0.1.t43332-RA">
    <property type="protein sequence ID" value="nRc.2.0.1.t43332-RA"/>
    <property type="gene ID" value="nRc.2.0.1.g43332"/>
</dbReference>
<feature type="domain" description="SH2" evidence="2">
    <location>
        <begin position="360"/>
        <end position="471"/>
    </location>
</feature>
<dbReference type="InterPro" id="IPR035420">
    <property type="entry name" value="Spt6_SH2"/>
</dbReference>
<dbReference type="Pfam" id="PF17674">
    <property type="entry name" value="HHH_9"/>
    <property type="match status" value="1"/>
</dbReference>
<proteinExistence type="predicted"/>
<evidence type="ECO:0000259" key="2">
    <source>
        <dbReference type="PROSITE" id="PS50001"/>
    </source>
</evidence>
<dbReference type="InterPro" id="IPR035019">
    <property type="entry name" value="Spt6_SH2_N"/>
</dbReference>
<dbReference type="SUPFAM" id="SSF50249">
    <property type="entry name" value="Nucleic acid-binding proteins"/>
    <property type="match status" value="1"/>
</dbReference>
<dbReference type="FunFam" id="3.30.505.10:FF:000030">
    <property type="entry name" value="Transcription elongation factor spt6"/>
    <property type="match status" value="1"/>
</dbReference>
<dbReference type="SUPFAM" id="SSF55550">
    <property type="entry name" value="SH2 domain"/>
    <property type="match status" value="1"/>
</dbReference>
<feature type="domain" description="S1 motif" evidence="3">
    <location>
        <begin position="263"/>
        <end position="318"/>
    </location>
</feature>
<dbReference type="Proteomes" id="UP000887565">
    <property type="component" value="Unplaced"/>
</dbReference>
<dbReference type="PANTHER" id="PTHR10145">
    <property type="entry name" value="TRANSCRIPTION ELONGATION FACTOR SPT6"/>
    <property type="match status" value="1"/>
</dbReference>
<dbReference type="GO" id="GO:0140673">
    <property type="term" value="P:transcription elongation-coupled chromatin remodeling"/>
    <property type="evidence" value="ECO:0007669"/>
    <property type="project" value="InterPro"/>
</dbReference>
<dbReference type="GO" id="GO:0042393">
    <property type="term" value="F:histone binding"/>
    <property type="evidence" value="ECO:0007669"/>
    <property type="project" value="TreeGrafter"/>
</dbReference>
<organism evidence="4 5">
    <name type="scientific">Romanomermis culicivorax</name>
    <name type="common">Nematode worm</name>
    <dbReference type="NCBI Taxonomy" id="13658"/>
    <lineage>
        <taxon>Eukaryota</taxon>
        <taxon>Metazoa</taxon>
        <taxon>Ecdysozoa</taxon>
        <taxon>Nematoda</taxon>
        <taxon>Enoplea</taxon>
        <taxon>Dorylaimia</taxon>
        <taxon>Mermithida</taxon>
        <taxon>Mermithoidea</taxon>
        <taxon>Mermithidae</taxon>
        <taxon>Romanomermis</taxon>
    </lineage>
</organism>
<dbReference type="Pfam" id="PF00575">
    <property type="entry name" value="S1"/>
    <property type="match status" value="1"/>
</dbReference>
<dbReference type="InterPro" id="IPR042066">
    <property type="entry name" value="Spt6_death-like"/>
</dbReference>
<dbReference type="SMART" id="SM00316">
    <property type="entry name" value="S1"/>
    <property type="match status" value="1"/>
</dbReference>
<dbReference type="InterPro" id="IPR041692">
    <property type="entry name" value="HHH_9"/>
</dbReference>
<dbReference type="InterPro" id="IPR036860">
    <property type="entry name" value="SH2_dom_sf"/>
</dbReference>